<dbReference type="Gramene" id="arahy.Tifrunner.gnm2.ann2.Ah11g472500.1">
    <property type="protein sequence ID" value="arahy.Tifrunner.gnm2.ann2.Ah11g472500.1-CDS"/>
    <property type="gene ID" value="arahy.Tifrunner.gnm2.ann2.Ah11g472500"/>
</dbReference>
<reference evidence="13 14" key="1">
    <citation type="submission" date="2019-01" db="EMBL/GenBank/DDBJ databases">
        <title>Sequencing of cultivated peanut Arachis hypogaea provides insights into genome evolution and oil improvement.</title>
        <authorList>
            <person name="Chen X."/>
        </authorList>
    </citation>
    <scope>NUCLEOTIDE SEQUENCE [LARGE SCALE GENOMIC DNA]</scope>
    <source>
        <strain evidence="14">cv. Fuhuasheng</strain>
        <tissue evidence="13">Leaves</tissue>
    </source>
</reference>
<evidence type="ECO:0000256" key="5">
    <source>
        <dbReference type="ARBA" id="ARBA00022640"/>
    </source>
</evidence>
<dbReference type="AlphaFoldDB" id="A0A445AVI0"/>
<evidence type="ECO:0000256" key="7">
    <source>
        <dbReference type="ARBA" id="ARBA00022946"/>
    </source>
</evidence>
<dbReference type="PROSITE" id="PS00938">
    <property type="entry name" value="IF3"/>
    <property type="match status" value="1"/>
</dbReference>
<keyword evidence="6 9" id="KW-0648">Protein biosynthesis</keyword>
<keyword evidence="14" id="KW-1185">Reference proteome</keyword>
<dbReference type="SMR" id="A0A445AVI0"/>
<evidence type="ECO:0000313" key="14">
    <source>
        <dbReference type="Proteomes" id="UP000289738"/>
    </source>
</evidence>
<evidence type="ECO:0000313" key="13">
    <source>
        <dbReference type="EMBL" id="RYR30393.1"/>
    </source>
</evidence>
<comment type="similarity">
    <text evidence="2 9">Belongs to the IF-3 family.</text>
</comment>
<evidence type="ECO:0000256" key="4">
    <source>
        <dbReference type="ARBA" id="ARBA00022540"/>
    </source>
</evidence>
<sequence length="274" mass="30841">MAGITTSTAFPFHHLHTRPSPLLSFSDSKLFGLPISNPNSLKFDSPISASFTSSPYVAARYGGSRSSDYNNFRKRRNDSDDDQALDMSSLSSNSVRLIDQSQNMVGVVSTSQALQMAEDAELDLVIVSPDADPPVVRIMDYSKYRYEQQKKKRDQQKKSAASRMDLKELKMGYNIDEHDYSVRLKAARKFLKDGDKVKVIVNLKGRENEFRNIAIELIRRFQNDVGELGAEEAKNFRDRNIFIILVPNKAVLQKTQDPPKKKDKSAADEVSASV</sequence>
<dbReference type="GO" id="GO:0009507">
    <property type="term" value="C:chloroplast"/>
    <property type="evidence" value="ECO:0007669"/>
    <property type="project" value="UniProtKB-SubCell"/>
</dbReference>
<evidence type="ECO:0000256" key="8">
    <source>
        <dbReference type="ARBA" id="ARBA00057772"/>
    </source>
</evidence>
<dbReference type="FunFam" id="3.10.20.80:FF:000003">
    <property type="entry name" value="Translation initiation factor IF-3"/>
    <property type="match status" value="1"/>
</dbReference>
<feature type="domain" description="Translation initiation factor 3 C-terminal" evidence="11">
    <location>
        <begin position="165"/>
        <end position="248"/>
    </location>
</feature>
<accession>A0A445AVI0</accession>
<dbReference type="HAMAP" id="MF_00080">
    <property type="entry name" value="IF_3"/>
    <property type="match status" value="1"/>
</dbReference>
<feature type="domain" description="Translation initiation factor 3 N-terminal" evidence="12">
    <location>
        <begin position="92"/>
        <end position="155"/>
    </location>
</feature>
<evidence type="ECO:0000256" key="3">
    <source>
        <dbReference type="ARBA" id="ARBA00022528"/>
    </source>
</evidence>
<dbReference type="GO" id="GO:0003743">
    <property type="term" value="F:translation initiation factor activity"/>
    <property type="evidence" value="ECO:0007669"/>
    <property type="project" value="UniProtKB-KW"/>
</dbReference>
<comment type="subunit">
    <text evidence="9">Monomer.</text>
</comment>
<dbReference type="InterPro" id="IPR019814">
    <property type="entry name" value="Translation_initiation_fac_3_N"/>
</dbReference>
<dbReference type="InterPro" id="IPR036788">
    <property type="entry name" value="T_IF-3_C_sf"/>
</dbReference>
<dbReference type="Pfam" id="PF00707">
    <property type="entry name" value="IF3_C"/>
    <property type="match status" value="1"/>
</dbReference>
<comment type="function">
    <text evidence="8">Chloroplast translation initiation factor that is essential for the coordination of leaf and chloroplast development. IF-3 binds to the 30S ribosomal subunit and shifts the equilibrium between 70S ribosomes and their 50S and 30S subunits in favor of the free subunits, thus enhancing the availability of 30S subunits on which protein synthesis initiation begins.</text>
</comment>
<dbReference type="InterPro" id="IPR036787">
    <property type="entry name" value="T_IF-3_N_sf"/>
</dbReference>
<dbReference type="GO" id="GO:0043022">
    <property type="term" value="F:ribosome binding"/>
    <property type="evidence" value="ECO:0007669"/>
    <property type="project" value="TreeGrafter"/>
</dbReference>
<keyword evidence="7" id="KW-0809">Transit peptide</keyword>
<dbReference type="PANTHER" id="PTHR10938:SF0">
    <property type="entry name" value="TRANSLATION INITIATION FACTOR IF-3, MITOCHONDRIAL"/>
    <property type="match status" value="1"/>
</dbReference>
<dbReference type="NCBIfam" id="TIGR00168">
    <property type="entry name" value="infC"/>
    <property type="match status" value="1"/>
</dbReference>
<dbReference type="EMBL" id="SDMP01000011">
    <property type="protein sequence ID" value="RYR30393.1"/>
    <property type="molecule type" value="Genomic_DNA"/>
</dbReference>
<evidence type="ECO:0000259" key="11">
    <source>
        <dbReference type="Pfam" id="PF00707"/>
    </source>
</evidence>
<evidence type="ECO:0000256" key="9">
    <source>
        <dbReference type="RuleBase" id="RU000646"/>
    </source>
</evidence>
<dbReference type="SUPFAM" id="SSF54364">
    <property type="entry name" value="Translation initiation factor IF3, N-terminal domain"/>
    <property type="match status" value="1"/>
</dbReference>
<dbReference type="GO" id="GO:0003729">
    <property type="term" value="F:mRNA binding"/>
    <property type="evidence" value="ECO:0007669"/>
    <property type="project" value="UniProtKB-ARBA"/>
</dbReference>
<gene>
    <name evidence="13" type="ORF">Ahy_B01g055167</name>
</gene>
<dbReference type="SUPFAM" id="SSF55200">
    <property type="entry name" value="Translation initiation factor IF3, C-terminal domain"/>
    <property type="match status" value="1"/>
</dbReference>
<feature type="region of interest" description="Disordered" evidence="10">
    <location>
        <begin position="253"/>
        <end position="274"/>
    </location>
</feature>
<dbReference type="OrthoDB" id="21573at2759"/>
<dbReference type="PANTHER" id="PTHR10938">
    <property type="entry name" value="TRANSLATION INITIATION FACTOR IF-3"/>
    <property type="match status" value="1"/>
</dbReference>
<name>A0A445AVI0_ARAHY</name>
<evidence type="ECO:0000256" key="10">
    <source>
        <dbReference type="SAM" id="MobiDB-lite"/>
    </source>
</evidence>
<dbReference type="STRING" id="3818.A0A445AVI0"/>
<organism evidence="13 14">
    <name type="scientific">Arachis hypogaea</name>
    <name type="common">Peanut</name>
    <dbReference type="NCBI Taxonomy" id="3818"/>
    <lineage>
        <taxon>Eukaryota</taxon>
        <taxon>Viridiplantae</taxon>
        <taxon>Streptophyta</taxon>
        <taxon>Embryophyta</taxon>
        <taxon>Tracheophyta</taxon>
        <taxon>Spermatophyta</taxon>
        <taxon>Magnoliopsida</taxon>
        <taxon>eudicotyledons</taxon>
        <taxon>Gunneridae</taxon>
        <taxon>Pentapetalae</taxon>
        <taxon>rosids</taxon>
        <taxon>fabids</taxon>
        <taxon>Fabales</taxon>
        <taxon>Fabaceae</taxon>
        <taxon>Papilionoideae</taxon>
        <taxon>50 kb inversion clade</taxon>
        <taxon>dalbergioids sensu lato</taxon>
        <taxon>Dalbergieae</taxon>
        <taxon>Pterocarpus clade</taxon>
        <taxon>Arachis</taxon>
    </lineage>
</organism>
<keyword evidence="4 9" id="KW-0396">Initiation factor</keyword>
<proteinExistence type="inferred from homology"/>
<comment type="caution">
    <text evidence="13">The sequence shown here is derived from an EMBL/GenBank/DDBJ whole genome shotgun (WGS) entry which is preliminary data.</text>
</comment>
<dbReference type="Gene3D" id="3.30.110.10">
    <property type="entry name" value="Translation initiation factor 3 (IF-3), C-terminal domain"/>
    <property type="match status" value="1"/>
</dbReference>
<dbReference type="Gene3D" id="3.10.20.80">
    <property type="entry name" value="Translation initiation factor 3 (IF-3), N-terminal domain"/>
    <property type="match status" value="1"/>
</dbReference>
<dbReference type="GO" id="GO:0032790">
    <property type="term" value="P:ribosome disassembly"/>
    <property type="evidence" value="ECO:0007669"/>
    <property type="project" value="TreeGrafter"/>
</dbReference>
<dbReference type="InterPro" id="IPR019813">
    <property type="entry name" value="Translation_initiation_fac3_CS"/>
</dbReference>
<dbReference type="Pfam" id="PF05198">
    <property type="entry name" value="IF3_N"/>
    <property type="match status" value="1"/>
</dbReference>
<feature type="compositionally biased region" description="Basic and acidic residues" evidence="10">
    <location>
        <begin position="257"/>
        <end position="267"/>
    </location>
</feature>
<evidence type="ECO:0000256" key="1">
    <source>
        <dbReference type="ARBA" id="ARBA00004229"/>
    </source>
</evidence>
<dbReference type="Proteomes" id="UP000289738">
    <property type="component" value="Chromosome B01"/>
</dbReference>
<keyword evidence="5" id="KW-0934">Plastid</keyword>
<evidence type="ECO:0000256" key="2">
    <source>
        <dbReference type="ARBA" id="ARBA00005439"/>
    </source>
</evidence>
<evidence type="ECO:0000259" key="12">
    <source>
        <dbReference type="Pfam" id="PF05198"/>
    </source>
</evidence>
<dbReference type="InterPro" id="IPR001288">
    <property type="entry name" value="Translation_initiation_fac_3"/>
</dbReference>
<dbReference type="InterPro" id="IPR019815">
    <property type="entry name" value="Translation_initiation_fac_3_C"/>
</dbReference>
<evidence type="ECO:0000256" key="6">
    <source>
        <dbReference type="ARBA" id="ARBA00022917"/>
    </source>
</evidence>
<keyword evidence="3" id="KW-0150">Chloroplast</keyword>
<protein>
    <recommendedName>
        <fullName evidence="9">Translation initiation factor IF-3</fullName>
    </recommendedName>
</protein>
<dbReference type="FunFam" id="3.30.110.10:FF:000003">
    <property type="entry name" value="Translation initiation factor IF-3"/>
    <property type="match status" value="1"/>
</dbReference>
<comment type="subcellular location">
    <subcellularLocation>
        <location evidence="1 9">Plastid</location>
        <location evidence="1 9">Chloroplast</location>
    </subcellularLocation>
</comment>